<organism evidence="1 2">
    <name type="scientific">Vibrio ostreicida</name>
    <dbReference type="NCBI Taxonomy" id="526588"/>
    <lineage>
        <taxon>Bacteria</taxon>
        <taxon>Pseudomonadati</taxon>
        <taxon>Pseudomonadota</taxon>
        <taxon>Gammaproteobacteria</taxon>
        <taxon>Vibrionales</taxon>
        <taxon>Vibrionaceae</taxon>
        <taxon>Vibrio</taxon>
    </lineage>
</organism>
<accession>A0ABT8BRG2</accession>
<dbReference type="EMBL" id="JAUFQC010000001">
    <property type="protein sequence ID" value="MDN3609526.1"/>
    <property type="molecule type" value="Genomic_DNA"/>
</dbReference>
<evidence type="ECO:0000313" key="2">
    <source>
        <dbReference type="Proteomes" id="UP001238540"/>
    </source>
</evidence>
<proteinExistence type="predicted"/>
<comment type="caution">
    <text evidence="1">The sequence shown here is derived from an EMBL/GenBank/DDBJ whole genome shotgun (WGS) entry which is preliminary data.</text>
</comment>
<reference evidence="2" key="1">
    <citation type="journal article" date="2019" name="Int. J. Syst. Evol. Microbiol.">
        <title>The Global Catalogue of Microorganisms (GCM) 10K type strain sequencing project: providing services to taxonomists for standard genome sequencing and annotation.</title>
        <authorList>
            <consortium name="The Broad Institute Genomics Platform"/>
            <consortium name="The Broad Institute Genome Sequencing Center for Infectious Disease"/>
            <person name="Wu L."/>
            <person name="Ma J."/>
        </authorList>
    </citation>
    <scope>NUCLEOTIDE SEQUENCE [LARGE SCALE GENOMIC DNA]</scope>
    <source>
        <strain evidence="2">CECT 7398</strain>
    </source>
</reference>
<keyword evidence="2" id="KW-1185">Reference proteome</keyword>
<evidence type="ECO:0000313" key="1">
    <source>
        <dbReference type="EMBL" id="MDN3609526.1"/>
    </source>
</evidence>
<dbReference type="RefSeq" id="WP_290311308.1">
    <property type="nucleotide sequence ID" value="NZ_JAUFQC010000001.1"/>
</dbReference>
<protein>
    <submittedName>
        <fullName evidence="1">Uncharacterized protein</fullName>
    </submittedName>
</protein>
<name>A0ABT8BRG2_9VIBR</name>
<dbReference type="Proteomes" id="UP001238540">
    <property type="component" value="Unassembled WGS sequence"/>
</dbReference>
<gene>
    <name evidence="1" type="ORF">QWZ16_07390</name>
</gene>
<sequence>MSEPYFVFQQNEKKPLPPYSMSVRQLSKEEGLAPRLCIIGGSNSDVQERQCQTATLHQSSGLFKLNSSLLPRRPR</sequence>